<dbReference type="EMBL" id="CAJVQC010098523">
    <property type="protein sequence ID" value="CAG8830109.1"/>
    <property type="molecule type" value="Genomic_DNA"/>
</dbReference>
<feature type="non-terminal residue" evidence="1">
    <location>
        <position position="84"/>
    </location>
</feature>
<accession>A0ACA9S6X8</accession>
<evidence type="ECO:0000313" key="1">
    <source>
        <dbReference type="EMBL" id="CAG8830109.1"/>
    </source>
</evidence>
<name>A0ACA9S6X8_9GLOM</name>
<reference evidence="1" key="1">
    <citation type="submission" date="2021-06" db="EMBL/GenBank/DDBJ databases">
        <authorList>
            <person name="Kallberg Y."/>
            <person name="Tangrot J."/>
            <person name="Rosling A."/>
        </authorList>
    </citation>
    <scope>NUCLEOTIDE SEQUENCE</scope>
    <source>
        <strain evidence="1">MA461A</strain>
    </source>
</reference>
<sequence>MVTATEWLYRNPSYKDNFYADRGKLFCQFCQITVNHEKKSVIDKHLKSSTHESKKNSALKKPQKTPIQHAITTFNKPYDEKEQF</sequence>
<protein>
    <submittedName>
        <fullName evidence="1">12327_t:CDS:1</fullName>
    </submittedName>
</protein>
<keyword evidence="2" id="KW-1185">Reference proteome</keyword>
<proteinExistence type="predicted"/>
<gene>
    <name evidence="1" type="ORF">RPERSI_LOCUS27698</name>
</gene>
<comment type="caution">
    <text evidence="1">The sequence shown here is derived from an EMBL/GenBank/DDBJ whole genome shotgun (WGS) entry which is preliminary data.</text>
</comment>
<organism evidence="1 2">
    <name type="scientific">Racocetra persica</name>
    <dbReference type="NCBI Taxonomy" id="160502"/>
    <lineage>
        <taxon>Eukaryota</taxon>
        <taxon>Fungi</taxon>
        <taxon>Fungi incertae sedis</taxon>
        <taxon>Mucoromycota</taxon>
        <taxon>Glomeromycotina</taxon>
        <taxon>Glomeromycetes</taxon>
        <taxon>Diversisporales</taxon>
        <taxon>Gigasporaceae</taxon>
        <taxon>Racocetra</taxon>
    </lineage>
</organism>
<evidence type="ECO:0000313" key="2">
    <source>
        <dbReference type="Proteomes" id="UP000789920"/>
    </source>
</evidence>
<dbReference type="Proteomes" id="UP000789920">
    <property type="component" value="Unassembled WGS sequence"/>
</dbReference>